<dbReference type="VEuPathDB" id="FungiDB:CPUR_08718"/>
<gene>
    <name evidence="1" type="ORF">CPUR_08718</name>
</gene>
<proteinExistence type="predicted"/>
<sequence>MIPKRNPMLRILNQPIQRLHDLRQIGPPIIRVKVEIKRIHLVSAFVHKNHDTGSRIGRPARFVRHITHQPRRQGRDIVFGRKGHSPVKPVEQREIIKRQGRQIRHEDLVNRGVRVADVGTGSRAVFWAEAAQTTAMLHATTSSSDTSVARQEGRCVMDVRLGLLSFWEKGGIAVFHVPRNSEAPRRVGFWQLAAVRETFSGNYLPDENSRGQIRVGAGRMIGWGF</sequence>
<evidence type="ECO:0000313" key="2">
    <source>
        <dbReference type="Proteomes" id="UP000016801"/>
    </source>
</evidence>
<dbReference type="HOGENOM" id="CLU_1229820_0_0_1"/>
<protein>
    <submittedName>
        <fullName evidence="1">Uncharacterized protein</fullName>
    </submittedName>
</protein>
<accession>M1WGR3</accession>
<dbReference type="EMBL" id="CAGA01000114">
    <property type="protein sequence ID" value="CCE34783.1"/>
    <property type="molecule type" value="Genomic_DNA"/>
</dbReference>
<keyword evidence="2" id="KW-1185">Reference proteome</keyword>
<reference evidence="1 2" key="1">
    <citation type="journal article" date="2013" name="PLoS Genet.">
        <title>Plant-symbiotic fungi as chemical engineers: Multi-genome analysis of the Clavicipitaceae reveals dynamics of alkaloid loci.</title>
        <authorList>
            <person name="Schardl C.L."/>
            <person name="Young C.A."/>
            <person name="Hesse U."/>
            <person name="Amyotte S.G."/>
            <person name="Andreeva K."/>
            <person name="Calie P.J."/>
            <person name="Fleetwood D.J."/>
            <person name="Haws D.C."/>
            <person name="Moore N."/>
            <person name="Oeser B."/>
            <person name="Panaccione D.G."/>
            <person name="Schweri K.K."/>
            <person name="Voisey C.R."/>
            <person name="Farman M.L."/>
            <person name="Jaromczyk J.W."/>
            <person name="Roe B.A."/>
            <person name="O'Sullivan D.M."/>
            <person name="Scott B."/>
            <person name="Tudzynski P."/>
            <person name="An Z."/>
            <person name="Arnaoudova E.G."/>
            <person name="Bullock C.T."/>
            <person name="Charlton N.D."/>
            <person name="Chen L."/>
            <person name="Cox M."/>
            <person name="Dinkins R.D."/>
            <person name="Florea S."/>
            <person name="Glenn A.E."/>
            <person name="Gordon A."/>
            <person name="Gueldener U."/>
            <person name="Harris D.R."/>
            <person name="Hollin W."/>
            <person name="Jaromczyk J."/>
            <person name="Johnson R.D."/>
            <person name="Khan A.K."/>
            <person name="Leistner E."/>
            <person name="Leuchtmann A."/>
            <person name="Li C."/>
            <person name="Liu J."/>
            <person name="Liu J."/>
            <person name="Liu M."/>
            <person name="Mace W."/>
            <person name="Machado C."/>
            <person name="Nagabhyru P."/>
            <person name="Pan J."/>
            <person name="Schmid J."/>
            <person name="Sugawara K."/>
            <person name="Steiner U."/>
            <person name="Takach J.E."/>
            <person name="Tanaka E."/>
            <person name="Webb J.S."/>
            <person name="Wilson E.V."/>
            <person name="Wiseman J.L."/>
            <person name="Yoshida R."/>
            <person name="Zeng Z."/>
        </authorList>
    </citation>
    <scope>NUCLEOTIDE SEQUENCE [LARGE SCALE GENOMIC DNA]</scope>
    <source>
        <strain evidence="1 2">20.1</strain>
    </source>
</reference>
<name>M1WGR3_CLAP2</name>
<dbReference type="AlphaFoldDB" id="M1WGR3"/>
<evidence type="ECO:0000313" key="1">
    <source>
        <dbReference type="EMBL" id="CCE34783.1"/>
    </source>
</evidence>
<dbReference type="Proteomes" id="UP000016801">
    <property type="component" value="Unassembled WGS sequence"/>
</dbReference>
<comment type="caution">
    <text evidence="1">The sequence shown here is derived from an EMBL/GenBank/DDBJ whole genome shotgun (WGS) entry which is preliminary data.</text>
</comment>
<organism evidence="1 2">
    <name type="scientific">Claviceps purpurea (strain 20.1)</name>
    <name type="common">Ergot fungus</name>
    <name type="synonym">Sphacelia segetum</name>
    <dbReference type="NCBI Taxonomy" id="1111077"/>
    <lineage>
        <taxon>Eukaryota</taxon>
        <taxon>Fungi</taxon>
        <taxon>Dikarya</taxon>
        <taxon>Ascomycota</taxon>
        <taxon>Pezizomycotina</taxon>
        <taxon>Sordariomycetes</taxon>
        <taxon>Hypocreomycetidae</taxon>
        <taxon>Hypocreales</taxon>
        <taxon>Clavicipitaceae</taxon>
        <taxon>Claviceps</taxon>
    </lineage>
</organism>